<dbReference type="Pfam" id="PF18426">
    <property type="entry name" value="Tli4_C"/>
    <property type="match status" value="1"/>
</dbReference>
<accession>A0A848M0N3</accession>
<evidence type="ECO:0000313" key="2">
    <source>
        <dbReference type="EMBL" id="NMO23093.1"/>
    </source>
</evidence>
<reference evidence="2 3" key="1">
    <citation type="submission" date="2020-04" db="EMBL/GenBank/DDBJ databases">
        <title>Draft genome of Pyxidicoccus fallax type strain.</title>
        <authorList>
            <person name="Whitworth D.E."/>
        </authorList>
    </citation>
    <scope>NUCLEOTIDE SEQUENCE [LARGE SCALE GENOMIC DNA]</scope>
    <source>
        <strain evidence="2 3">DSM 14698</strain>
    </source>
</reference>
<dbReference type="Proteomes" id="UP000518300">
    <property type="component" value="Unassembled WGS sequence"/>
</dbReference>
<proteinExistence type="predicted"/>
<gene>
    <name evidence="2" type="ORF">HG543_50770</name>
</gene>
<evidence type="ECO:0000313" key="3">
    <source>
        <dbReference type="Proteomes" id="UP000518300"/>
    </source>
</evidence>
<dbReference type="InterPro" id="IPR041290">
    <property type="entry name" value="Tli4_C"/>
</dbReference>
<dbReference type="AlphaFoldDB" id="A0A848M0N3"/>
<dbReference type="EMBL" id="JABBJJ010000529">
    <property type="protein sequence ID" value="NMO23093.1"/>
    <property type="molecule type" value="Genomic_DNA"/>
</dbReference>
<feature type="domain" description="Tle cognate immunity protein 4 C-terminal" evidence="1">
    <location>
        <begin position="191"/>
        <end position="329"/>
    </location>
</feature>
<comment type="caution">
    <text evidence="2">The sequence shown here is derived from an EMBL/GenBank/DDBJ whole genome shotgun (WGS) entry which is preliminary data.</text>
</comment>
<sequence>MKGTTAVLMLGWALAACSRDGTSQEESKMSQEPSKDFVRQCVGRFCLDVPASMTRLGDTFQFQYVEVEERLWEKPDDEARKRVFEARLAKIEALKSQRELPDDAQGTIREQRPFPAVGVRGVLFHRFDQPEIGTWGGLMARGPVDVWMQIDGDVDREQEWARRLTDVAAAYQLRDAKEPLPARGKDWFYLRQGVIALPMREMEEAKSRFEGHPLGLKLKVSTETVEEVRRQGLMDKLSNAMAMAGDSLGADEDLVTQKYGARKVAGLPGEELIVRTSEGKRKRLRFLWSFPGKEDSASHPKFTIEMETSLEQEEAKLAFWDALLNSVRPASQ</sequence>
<keyword evidence="3" id="KW-1185">Reference proteome</keyword>
<evidence type="ECO:0000259" key="1">
    <source>
        <dbReference type="Pfam" id="PF18426"/>
    </source>
</evidence>
<name>A0A848M0N3_9BACT</name>
<protein>
    <recommendedName>
        <fullName evidence="1">Tle cognate immunity protein 4 C-terminal domain-containing protein</fullName>
    </recommendedName>
</protein>
<dbReference type="PROSITE" id="PS51257">
    <property type="entry name" value="PROKAR_LIPOPROTEIN"/>
    <property type="match status" value="1"/>
</dbReference>
<dbReference type="RefSeq" id="WP_169352202.1">
    <property type="nucleotide sequence ID" value="NZ_JABBJJ010000529.1"/>
</dbReference>
<organism evidence="2 3">
    <name type="scientific">Pyxidicoccus fallax</name>
    <dbReference type="NCBI Taxonomy" id="394095"/>
    <lineage>
        <taxon>Bacteria</taxon>
        <taxon>Pseudomonadati</taxon>
        <taxon>Myxococcota</taxon>
        <taxon>Myxococcia</taxon>
        <taxon>Myxococcales</taxon>
        <taxon>Cystobacterineae</taxon>
        <taxon>Myxococcaceae</taxon>
        <taxon>Pyxidicoccus</taxon>
    </lineage>
</organism>